<keyword evidence="5 6" id="KW-0472">Membrane</keyword>
<reference evidence="8 9" key="1">
    <citation type="submission" date="2020-06" db="EMBL/GenBank/DDBJ databases">
        <authorList>
            <person name="Li R."/>
            <person name="Bekaert M."/>
        </authorList>
    </citation>
    <scope>NUCLEOTIDE SEQUENCE [LARGE SCALE GENOMIC DNA]</scope>
    <source>
        <strain evidence="9">wild</strain>
    </source>
</reference>
<evidence type="ECO:0000256" key="3">
    <source>
        <dbReference type="ARBA" id="ARBA00022729"/>
    </source>
</evidence>
<dbReference type="GO" id="GO:0038023">
    <property type="term" value="F:signaling receptor activity"/>
    <property type="evidence" value="ECO:0007669"/>
    <property type="project" value="TreeGrafter"/>
</dbReference>
<evidence type="ECO:0000256" key="2">
    <source>
        <dbReference type="ARBA" id="ARBA00022692"/>
    </source>
</evidence>
<dbReference type="GO" id="GO:0007165">
    <property type="term" value="P:signal transduction"/>
    <property type="evidence" value="ECO:0007669"/>
    <property type="project" value="InterPro"/>
</dbReference>
<dbReference type="SUPFAM" id="SSF52200">
    <property type="entry name" value="Toll/Interleukin receptor TIR domain"/>
    <property type="match status" value="1"/>
</dbReference>
<proteinExistence type="predicted"/>
<dbReference type="PRINTS" id="PR01537">
    <property type="entry name" value="INTRLKN1R1F"/>
</dbReference>
<evidence type="ECO:0000313" key="8">
    <source>
        <dbReference type="EMBL" id="CAC5365955.1"/>
    </source>
</evidence>
<protein>
    <recommendedName>
        <fullName evidence="7">TIR domain-containing protein</fullName>
    </recommendedName>
</protein>
<gene>
    <name evidence="8" type="ORF">MCOR_6431</name>
</gene>
<feature type="transmembrane region" description="Helical" evidence="6">
    <location>
        <begin position="50"/>
        <end position="69"/>
    </location>
</feature>
<evidence type="ECO:0000256" key="5">
    <source>
        <dbReference type="ARBA" id="ARBA00023136"/>
    </source>
</evidence>
<evidence type="ECO:0000259" key="7">
    <source>
        <dbReference type="PROSITE" id="PS50104"/>
    </source>
</evidence>
<dbReference type="Proteomes" id="UP000507470">
    <property type="component" value="Unassembled WGS sequence"/>
</dbReference>
<evidence type="ECO:0000313" key="9">
    <source>
        <dbReference type="Proteomes" id="UP000507470"/>
    </source>
</evidence>
<dbReference type="PROSITE" id="PS50104">
    <property type="entry name" value="TIR"/>
    <property type="match status" value="1"/>
</dbReference>
<dbReference type="OrthoDB" id="6107924at2759"/>
<evidence type="ECO:0000256" key="4">
    <source>
        <dbReference type="ARBA" id="ARBA00022989"/>
    </source>
</evidence>
<sequence>MKWIQIWLENQNRRRRGNNFITCRFPDKDVEAISVSQFCAEEKPRSTVQYAFFTFMIIAFISLFLYLTWKYEIYLLSRNFKSRYFGRFNNKTSQQPNKFDLYLSFNTENYNIMKWVTTVVVYNLERNGFKVCLPPRDFIPGGVQVEQIFTEVANSNSYLVILSDDYLKSQFNVIEWNQIWAHFKSNNPRRIVVVNYDILDSSHIKDRRLKAFVRVGQTFDFCNFNNKLLKDLEIRLRTTNPNN</sequence>
<evidence type="ECO:0000256" key="6">
    <source>
        <dbReference type="SAM" id="Phobius"/>
    </source>
</evidence>
<dbReference type="PANTHER" id="PTHR24365">
    <property type="entry name" value="TOLL-LIKE RECEPTOR"/>
    <property type="match status" value="1"/>
</dbReference>
<keyword evidence="4 6" id="KW-1133">Transmembrane helix</keyword>
<dbReference type="Gene3D" id="3.40.50.10140">
    <property type="entry name" value="Toll/interleukin-1 receptor homology (TIR) domain"/>
    <property type="match status" value="1"/>
</dbReference>
<keyword evidence="9" id="KW-1185">Reference proteome</keyword>
<accession>A0A6J8AC58</accession>
<dbReference type="AlphaFoldDB" id="A0A6J8AC58"/>
<dbReference type="EMBL" id="CACVKT020001210">
    <property type="protein sequence ID" value="CAC5365955.1"/>
    <property type="molecule type" value="Genomic_DNA"/>
</dbReference>
<name>A0A6J8AC58_MYTCO</name>
<evidence type="ECO:0000256" key="1">
    <source>
        <dbReference type="ARBA" id="ARBA00004370"/>
    </source>
</evidence>
<dbReference type="InterPro" id="IPR000157">
    <property type="entry name" value="TIR_dom"/>
</dbReference>
<keyword evidence="2 6" id="KW-0812">Transmembrane</keyword>
<comment type="subcellular location">
    <subcellularLocation>
        <location evidence="1">Membrane</location>
    </subcellularLocation>
</comment>
<dbReference type="Pfam" id="PF13676">
    <property type="entry name" value="TIR_2"/>
    <property type="match status" value="1"/>
</dbReference>
<feature type="domain" description="TIR" evidence="7">
    <location>
        <begin position="97"/>
        <end position="236"/>
    </location>
</feature>
<dbReference type="PANTHER" id="PTHR24365:SF541">
    <property type="entry name" value="PROTEIN TOLL-RELATED"/>
    <property type="match status" value="1"/>
</dbReference>
<dbReference type="InterPro" id="IPR035897">
    <property type="entry name" value="Toll_tir_struct_dom_sf"/>
</dbReference>
<keyword evidence="3" id="KW-0732">Signal</keyword>
<dbReference type="GO" id="GO:0005886">
    <property type="term" value="C:plasma membrane"/>
    <property type="evidence" value="ECO:0007669"/>
    <property type="project" value="TreeGrafter"/>
</dbReference>
<organism evidence="8 9">
    <name type="scientific">Mytilus coruscus</name>
    <name type="common">Sea mussel</name>
    <dbReference type="NCBI Taxonomy" id="42192"/>
    <lineage>
        <taxon>Eukaryota</taxon>
        <taxon>Metazoa</taxon>
        <taxon>Spiralia</taxon>
        <taxon>Lophotrochozoa</taxon>
        <taxon>Mollusca</taxon>
        <taxon>Bivalvia</taxon>
        <taxon>Autobranchia</taxon>
        <taxon>Pteriomorphia</taxon>
        <taxon>Mytilida</taxon>
        <taxon>Mytiloidea</taxon>
        <taxon>Mytilidae</taxon>
        <taxon>Mytilinae</taxon>
        <taxon>Mytilus</taxon>
    </lineage>
</organism>